<dbReference type="Gene3D" id="1.20.120.1220">
    <property type="match status" value="1"/>
</dbReference>
<organism evidence="3 4">
    <name type="scientific">Arthrobacter caoxuetaonis</name>
    <dbReference type="NCBI Taxonomy" id="2886935"/>
    <lineage>
        <taxon>Bacteria</taxon>
        <taxon>Bacillati</taxon>
        <taxon>Actinomycetota</taxon>
        <taxon>Actinomycetes</taxon>
        <taxon>Micrococcales</taxon>
        <taxon>Micrococcaceae</taxon>
        <taxon>Arthrobacter</taxon>
    </lineage>
</organism>
<feature type="transmembrane region" description="Helical" evidence="1">
    <location>
        <begin position="147"/>
        <end position="176"/>
    </location>
</feature>
<dbReference type="GO" id="GO:0016020">
    <property type="term" value="C:membrane"/>
    <property type="evidence" value="ECO:0007669"/>
    <property type="project" value="InterPro"/>
</dbReference>
<evidence type="ECO:0000259" key="2">
    <source>
        <dbReference type="Pfam" id="PF01478"/>
    </source>
</evidence>
<dbReference type="RefSeq" id="WP_227897226.1">
    <property type="nucleotide sequence ID" value="NZ_CP099467.1"/>
</dbReference>
<feature type="domain" description="Prepilin type IV endopeptidase peptidase" evidence="2">
    <location>
        <begin position="65"/>
        <end position="169"/>
    </location>
</feature>
<dbReference type="Pfam" id="PF01478">
    <property type="entry name" value="Peptidase_A24"/>
    <property type="match status" value="1"/>
</dbReference>
<dbReference type="InterPro" id="IPR000045">
    <property type="entry name" value="Prepilin_IV_endopep_pep"/>
</dbReference>
<keyword evidence="1" id="KW-1133">Transmembrane helix</keyword>
<feature type="transmembrane region" description="Helical" evidence="1">
    <location>
        <begin position="33"/>
        <end position="53"/>
    </location>
</feature>
<protein>
    <submittedName>
        <fullName evidence="3">Prepilin peptidase</fullName>
    </submittedName>
</protein>
<evidence type="ECO:0000313" key="3">
    <source>
        <dbReference type="EMBL" id="MCC3299238.1"/>
    </source>
</evidence>
<proteinExistence type="predicted"/>
<evidence type="ECO:0000256" key="1">
    <source>
        <dbReference type="SAM" id="Phobius"/>
    </source>
</evidence>
<dbReference type="GO" id="GO:0004190">
    <property type="term" value="F:aspartic-type endopeptidase activity"/>
    <property type="evidence" value="ECO:0007669"/>
    <property type="project" value="InterPro"/>
</dbReference>
<name>A0A9X1MFM5_9MICC</name>
<dbReference type="EMBL" id="JAJFZV010000018">
    <property type="protein sequence ID" value="MCC3299238.1"/>
    <property type="molecule type" value="Genomic_DNA"/>
</dbReference>
<dbReference type="AlphaFoldDB" id="A0A9X1MFM5"/>
<accession>A0A9X1MFM5</accession>
<feature type="transmembrane region" description="Helical" evidence="1">
    <location>
        <begin position="88"/>
        <end position="106"/>
    </location>
</feature>
<gene>
    <name evidence="3" type="ORF">LJ757_15720</name>
</gene>
<feature type="transmembrane region" description="Helical" evidence="1">
    <location>
        <begin position="112"/>
        <end position="135"/>
    </location>
</feature>
<feature type="transmembrane region" description="Helical" evidence="1">
    <location>
        <begin position="59"/>
        <end position="76"/>
    </location>
</feature>
<evidence type="ECO:0000313" key="4">
    <source>
        <dbReference type="Proteomes" id="UP001139158"/>
    </source>
</evidence>
<sequence length="212" mass="22325">MSTQTAETKAAETAPDPIRDHEDGLRPLVGRDWLVATLWAIFTGLAASAASVALLPVGYLGIVALLGAGLGLLGYLDHVTQLIRNKHNVIYGIFAAVLLVATQTFMDHQILLPALISAVVTFAFFLVLTMYTGFAGGGDIKLSPIPAALLGAISPVAALLWLLFTFVLCVGGMIYYRITDPATRHTAMGPYMAAAAVITVISYGLLAVQLGI</sequence>
<comment type="caution">
    <text evidence="3">The sequence shown here is derived from an EMBL/GenBank/DDBJ whole genome shotgun (WGS) entry which is preliminary data.</text>
</comment>
<keyword evidence="1" id="KW-0472">Membrane</keyword>
<dbReference type="Proteomes" id="UP001139158">
    <property type="component" value="Unassembled WGS sequence"/>
</dbReference>
<keyword evidence="1" id="KW-0812">Transmembrane</keyword>
<keyword evidence="4" id="KW-1185">Reference proteome</keyword>
<reference evidence="3" key="1">
    <citation type="submission" date="2021-10" db="EMBL/GenBank/DDBJ databases">
        <title>Novel species in genus Arthrobacter.</title>
        <authorList>
            <person name="Liu Y."/>
        </authorList>
    </citation>
    <scope>NUCLEOTIDE SEQUENCE</scope>
    <source>
        <strain evidence="3">Zg-Y453</strain>
    </source>
</reference>
<feature type="transmembrane region" description="Helical" evidence="1">
    <location>
        <begin position="188"/>
        <end position="208"/>
    </location>
</feature>